<sequence length="147" mass="16876">MRLVIVISLFVLGSLFISCDENTSNSDIPSVVLNTFNLEFKQVEDISWKRRGEHYEVEFEIEDVDHSALINAAGKLIKYKKEIEIRDLPQEVLASIRSAGSGKIGELHLLVIENKKYYQVEIDGRLTDSYMIFLESGEEVENVIYFE</sequence>
<evidence type="ECO:0000313" key="2">
    <source>
        <dbReference type="Proteomes" id="UP000321954"/>
    </source>
</evidence>
<dbReference type="KEGG" id="anp:FK178_03825"/>
<keyword evidence="2" id="KW-1185">Reference proteome</keyword>
<dbReference type="SUPFAM" id="SSF160574">
    <property type="entry name" value="BT0923-like"/>
    <property type="match status" value="1"/>
</dbReference>
<protein>
    <submittedName>
        <fullName evidence="1">Uncharacterized protein</fullName>
    </submittedName>
</protein>
<gene>
    <name evidence="1" type="ORF">FK178_03825</name>
</gene>
<organism evidence="1 2">
    <name type="scientific">Antarcticibacterium arcticum</name>
    <dbReference type="NCBI Taxonomy" id="2585771"/>
    <lineage>
        <taxon>Bacteria</taxon>
        <taxon>Pseudomonadati</taxon>
        <taxon>Bacteroidota</taxon>
        <taxon>Flavobacteriia</taxon>
        <taxon>Flavobacteriales</taxon>
        <taxon>Flavobacteriaceae</taxon>
        <taxon>Antarcticibacterium</taxon>
    </lineage>
</organism>
<dbReference type="Proteomes" id="UP000321954">
    <property type="component" value="Chromosome"/>
</dbReference>
<accession>A0A5B8YFY2</accession>
<dbReference type="AlphaFoldDB" id="A0A5B8YFY2"/>
<dbReference type="Gene3D" id="3.10.450.360">
    <property type="match status" value="1"/>
</dbReference>
<proteinExistence type="predicted"/>
<dbReference type="OrthoDB" id="1121502at2"/>
<dbReference type="RefSeq" id="WP_146831169.1">
    <property type="nucleotide sequence ID" value="NZ_CP042476.1"/>
</dbReference>
<dbReference type="EMBL" id="CP042476">
    <property type="protein sequence ID" value="QED36892.1"/>
    <property type="molecule type" value="Genomic_DNA"/>
</dbReference>
<name>A0A5B8YFY2_9FLAO</name>
<evidence type="ECO:0000313" key="1">
    <source>
        <dbReference type="EMBL" id="QED36892.1"/>
    </source>
</evidence>
<dbReference type="PROSITE" id="PS51257">
    <property type="entry name" value="PROKAR_LIPOPROTEIN"/>
    <property type="match status" value="1"/>
</dbReference>
<reference evidence="1 2" key="1">
    <citation type="submission" date="2019-08" db="EMBL/GenBank/DDBJ databases">
        <title>Antarcticibacterium arcticum sp. nov., a bacterium isolated from marine sediment of the Canadian Beaufort Sea.</title>
        <authorList>
            <person name="Lee Y.M."/>
            <person name="Baek K."/>
            <person name="Lee D.-H."/>
            <person name="Shin S.C."/>
            <person name="Jin Y.K."/>
            <person name="Park Y."/>
        </authorList>
    </citation>
    <scope>NUCLEOTIDE SEQUENCE [LARGE SCALE GENOMIC DNA]</scope>
    <source>
        <strain evidence="1 2">PAMC 28998</strain>
    </source>
</reference>